<keyword evidence="2" id="KW-1185">Reference proteome</keyword>
<proteinExistence type="predicted"/>
<evidence type="ECO:0000313" key="2">
    <source>
        <dbReference type="Proteomes" id="UP000799755"/>
    </source>
</evidence>
<reference evidence="1" key="1">
    <citation type="journal article" date="2020" name="Stud. Mycol.">
        <title>101 Dothideomycetes genomes: a test case for predicting lifestyles and emergence of pathogens.</title>
        <authorList>
            <person name="Haridas S."/>
            <person name="Albert R."/>
            <person name="Binder M."/>
            <person name="Bloem J."/>
            <person name="Labutti K."/>
            <person name="Salamov A."/>
            <person name="Andreopoulos B."/>
            <person name="Baker S."/>
            <person name="Barry K."/>
            <person name="Bills G."/>
            <person name="Bluhm B."/>
            <person name="Cannon C."/>
            <person name="Castanera R."/>
            <person name="Culley D."/>
            <person name="Daum C."/>
            <person name="Ezra D."/>
            <person name="Gonzalez J."/>
            <person name="Henrissat B."/>
            <person name="Kuo A."/>
            <person name="Liang C."/>
            <person name="Lipzen A."/>
            <person name="Lutzoni F."/>
            <person name="Magnuson J."/>
            <person name="Mondo S."/>
            <person name="Nolan M."/>
            <person name="Ohm R."/>
            <person name="Pangilinan J."/>
            <person name="Park H.-J."/>
            <person name="Ramirez L."/>
            <person name="Alfaro M."/>
            <person name="Sun H."/>
            <person name="Tritt A."/>
            <person name="Yoshinaga Y."/>
            <person name="Zwiers L.-H."/>
            <person name="Turgeon B."/>
            <person name="Goodwin S."/>
            <person name="Spatafora J."/>
            <person name="Crous P."/>
            <person name="Grigoriev I."/>
        </authorList>
    </citation>
    <scope>NUCLEOTIDE SEQUENCE</scope>
    <source>
        <strain evidence="1">ATCC 200398</strain>
    </source>
</reference>
<dbReference type="Proteomes" id="UP000799755">
    <property type="component" value="Unassembled WGS sequence"/>
</dbReference>
<organism evidence="1 2">
    <name type="scientific">Lindgomyces ingoldianus</name>
    <dbReference type="NCBI Taxonomy" id="673940"/>
    <lineage>
        <taxon>Eukaryota</taxon>
        <taxon>Fungi</taxon>
        <taxon>Dikarya</taxon>
        <taxon>Ascomycota</taxon>
        <taxon>Pezizomycotina</taxon>
        <taxon>Dothideomycetes</taxon>
        <taxon>Pleosporomycetidae</taxon>
        <taxon>Pleosporales</taxon>
        <taxon>Lindgomycetaceae</taxon>
        <taxon>Lindgomyces</taxon>
    </lineage>
</organism>
<sequence>MKFDTHIHPKTPAMSLDAAGLIALADLTTVQERTALTGTSSLLDLLVLVPGIHLQQRATDLHNGEYPARGALTTGYVFRVENPATVYYLQKVGRTGHLTTLKVTKLDDHKQWWAKMASKVVPLHNLNFVSGAAYFMAVSWGIVAIILMALARDWWGIAVVGILIGARAINAFVISRRSNPGWFGRSEGNENGDLLILLSQDRWIRMKGLVDHLKAVTSGQWLRDESTFESRVTAIATVTVYLAAALASNIHQFGKILLLALLIGSVGLLAIANTSTDELQMHGHLVKVAAQPKAYKRRLDLANDLITETGRDDWAVRMGMIVKNVPSTDTERAGKVVM</sequence>
<dbReference type="EMBL" id="MU003572">
    <property type="protein sequence ID" value="KAF2462621.1"/>
    <property type="molecule type" value="Genomic_DNA"/>
</dbReference>
<name>A0ACB6Q8Y2_9PLEO</name>
<protein>
    <submittedName>
        <fullName evidence="1">Uncharacterized protein</fullName>
    </submittedName>
</protein>
<gene>
    <name evidence="1" type="ORF">BDR25DRAFT_248480</name>
</gene>
<comment type="caution">
    <text evidence="1">The sequence shown here is derived from an EMBL/GenBank/DDBJ whole genome shotgun (WGS) entry which is preliminary data.</text>
</comment>
<accession>A0ACB6Q8Y2</accession>
<evidence type="ECO:0000313" key="1">
    <source>
        <dbReference type="EMBL" id="KAF2462621.1"/>
    </source>
</evidence>